<dbReference type="GO" id="GO:0016740">
    <property type="term" value="F:transferase activity"/>
    <property type="evidence" value="ECO:0007669"/>
    <property type="project" value="UniProtKB-KW"/>
</dbReference>
<evidence type="ECO:0000313" key="2">
    <source>
        <dbReference type="Proteomes" id="UP000186074"/>
    </source>
</evidence>
<dbReference type="InterPro" id="IPR042184">
    <property type="entry name" value="YqeY/Aim41_N"/>
</dbReference>
<dbReference type="InterPro" id="IPR023168">
    <property type="entry name" value="GatB_Yqey_C_2"/>
</dbReference>
<dbReference type="KEGG" id="alp:LPB137_09345"/>
<protein>
    <submittedName>
        <fullName evidence="1">Glutamyl-tRNA amidotransferase</fullName>
    </submittedName>
</protein>
<dbReference type="InterPro" id="IPR019004">
    <property type="entry name" value="YqeY/Aim41"/>
</dbReference>
<gene>
    <name evidence="1" type="ORF">LPB137_09345</name>
</gene>
<dbReference type="RefSeq" id="WP_076087358.1">
    <property type="nucleotide sequence ID" value="NZ_CP019070.1"/>
</dbReference>
<dbReference type="PANTHER" id="PTHR28055">
    <property type="entry name" value="ALTERED INHERITANCE OF MITOCHONDRIA PROTEIN 41, MITOCHONDRIAL"/>
    <property type="match status" value="1"/>
</dbReference>
<dbReference type="SUPFAM" id="SSF89095">
    <property type="entry name" value="GatB/YqeY motif"/>
    <property type="match status" value="1"/>
</dbReference>
<dbReference type="EMBL" id="CP019070">
    <property type="protein sequence ID" value="APW66045.1"/>
    <property type="molecule type" value="Genomic_DNA"/>
</dbReference>
<dbReference type="OrthoDB" id="9788127at2"/>
<dbReference type="PANTHER" id="PTHR28055:SF1">
    <property type="entry name" value="ALTERED INHERITANCE OF MITOCHONDRIA PROTEIN 41, MITOCHONDRIAL"/>
    <property type="match status" value="1"/>
</dbReference>
<name>A0A1P8KNE2_9BACT</name>
<dbReference type="GO" id="GO:0016884">
    <property type="term" value="F:carbon-nitrogen ligase activity, with glutamine as amido-N-donor"/>
    <property type="evidence" value="ECO:0007669"/>
    <property type="project" value="InterPro"/>
</dbReference>
<accession>A0A1P8KNE2</accession>
<sequence length="147" mass="16856">MSLKQRLKDDVKTAMREKNIVKRDSIRSINTMIKQIEVDERIELDDEAIVKLIQKGIKQREEAISQYKDASREDLVEKEQEQVDVFKLYLPVQASDEELEIGMKEIIVQVDAKSMKDMGKVMGAASKKFAGIADGKRINEMVKKLLT</sequence>
<dbReference type="InterPro" id="IPR003789">
    <property type="entry name" value="Asn/Gln_tRNA_amidoTrase-B-like"/>
</dbReference>
<proteinExistence type="predicted"/>
<keyword evidence="1" id="KW-0808">Transferase</keyword>
<dbReference type="Proteomes" id="UP000186074">
    <property type="component" value="Chromosome"/>
</dbReference>
<evidence type="ECO:0000313" key="1">
    <source>
        <dbReference type="EMBL" id="APW66045.1"/>
    </source>
</evidence>
<dbReference type="Gene3D" id="1.10.10.410">
    <property type="match status" value="1"/>
</dbReference>
<dbReference type="Gene3D" id="1.10.1510.10">
    <property type="entry name" value="Uncharacterised protein YqeY/AIM41 PF09424, N-terminal domain"/>
    <property type="match status" value="1"/>
</dbReference>
<dbReference type="Pfam" id="PF09424">
    <property type="entry name" value="YqeY"/>
    <property type="match status" value="1"/>
</dbReference>
<dbReference type="AlphaFoldDB" id="A0A1P8KNE2"/>
<keyword evidence="2" id="KW-1185">Reference proteome</keyword>
<reference evidence="1 2" key="1">
    <citation type="submission" date="2017-01" db="EMBL/GenBank/DDBJ databases">
        <title>Genome sequencing of Arcobacter sp. LPB0137.</title>
        <authorList>
            <person name="Lee G.-W."/>
            <person name="Yi H."/>
        </authorList>
    </citation>
    <scope>NUCLEOTIDE SEQUENCE [LARGE SCALE GENOMIC DNA]</scope>
    <source>
        <strain evidence="1 2">LPB0137</strain>
    </source>
</reference>
<dbReference type="STRING" id="1850254.LPB137_09345"/>
<organism evidence="1 2">
    <name type="scientific">Poseidonibacter parvus</name>
    <dbReference type="NCBI Taxonomy" id="1850254"/>
    <lineage>
        <taxon>Bacteria</taxon>
        <taxon>Pseudomonadati</taxon>
        <taxon>Campylobacterota</taxon>
        <taxon>Epsilonproteobacteria</taxon>
        <taxon>Campylobacterales</taxon>
        <taxon>Arcobacteraceae</taxon>
        <taxon>Poseidonibacter</taxon>
    </lineage>
</organism>